<dbReference type="STRING" id="675824.A0A1E3QGB3"/>
<dbReference type="SMART" id="SM00028">
    <property type="entry name" value="TPR"/>
    <property type="match status" value="8"/>
</dbReference>
<dbReference type="Gene3D" id="1.25.40.10">
    <property type="entry name" value="Tetratricopeptide repeat domain"/>
    <property type="match status" value="3"/>
</dbReference>
<evidence type="ECO:0000256" key="2">
    <source>
        <dbReference type="SAM" id="MobiDB-lite"/>
    </source>
</evidence>
<dbReference type="PANTHER" id="PTHR23082:SF0">
    <property type="entry name" value="GENERAL TRANSCRIPTION FACTOR 3C POLYPEPTIDE 3"/>
    <property type="match status" value="1"/>
</dbReference>
<proteinExistence type="predicted"/>
<dbReference type="InterPro" id="IPR011990">
    <property type="entry name" value="TPR-like_helical_dom_sf"/>
</dbReference>
<dbReference type="PROSITE" id="PS50005">
    <property type="entry name" value="TPR"/>
    <property type="match status" value="1"/>
</dbReference>
<name>A0A1E3QGB3_LIPST</name>
<keyword evidence="4" id="KW-1185">Reference proteome</keyword>
<dbReference type="GO" id="GO:0006383">
    <property type="term" value="P:transcription by RNA polymerase III"/>
    <property type="evidence" value="ECO:0007669"/>
    <property type="project" value="InterPro"/>
</dbReference>
<feature type="compositionally biased region" description="Acidic residues" evidence="2">
    <location>
        <begin position="28"/>
        <end position="46"/>
    </location>
</feature>
<dbReference type="InterPro" id="IPR039340">
    <property type="entry name" value="Tfc4/TFIIIC-102/Sfc4"/>
</dbReference>
<gene>
    <name evidence="3" type="ORF">LIPSTDRAFT_641</name>
</gene>
<feature type="region of interest" description="Disordered" evidence="2">
    <location>
        <begin position="103"/>
        <end position="132"/>
    </location>
</feature>
<dbReference type="GO" id="GO:0000127">
    <property type="term" value="C:transcription factor TFIIIC complex"/>
    <property type="evidence" value="ECO:0007669"/>
    <property type="project" value="TreeGrafter"/>
</dbReference>
<dbReference type="EMBL" id="KV454289">
    <property type="protein sequence ID" value="ODQ76736.1"/>
    <property type="molecule type" value="Genomic_DNA"/>
</dbReference>
<organism evidence="3 4">
    <name type="scientific">Lipomyces starkeyi NRRL Y-11557</name>
    <dbReference type="NCBI Taxonomy" id="675824"/>
    <lineage>
        <taxon>Eukaryota</taxon>
        <taxon>Fungi</taxon>
        <taxon>Dikarya</taxon>
        <taxon>Ascomycota</taxon>
        <taxon>Saccharomycotina</taxon>
        <taxon>Lipomycetes</taxon>
        <taxon>Lipomycetales</taxon>
        <taxon>Lipomycetaceae</taxon>
        <taxon>Lipomyces</taxon>
    </lineage>
</organism>
<sequence length="1048" mass="116689">MSMHYDADDPETERMRQLIAADYTDSGSEGDDNVGSDFENVDDGEEGSTNHGMTERSGNLFENGNEVRDDDVNGGESGIDDSVLDPSLRDDAAFHDHLRMAAGFKSASGQSKGKKKKKRGGLGGGSREQEPSDEVKILLGQANQAYATDDLDEAERILGEVIRIDNHVYAAWKTLGEIHKQRGNIPKCLLAWISAGHLRLKDSELWSICGKLSFQIGQIDQALYCYNRAILANGQDVEAIFERGLVFREMGNLGKALEGFKKLHDLLPDDLTVIKELASVHVLQRNIPSAAKLYEDILQASQSPQASLTSSSSRSSSPSFGWSELNILAELYGAQKEWLKAIKFIKSTARWLLQRTTERFWNDVPDDNDDEYDPARAVLNRHFPLSKRGNVAAMSGYTLPLDLRAKLAIYRLKLGHIDTALMHAGFLLAEAEKYSDGSGDEEARRYADLYLDVAEALVDAEQYEQALALYAPLAEIEEYATPQLVMAMGRCLHGLADFEQAEAAYQTVIAGDHGNLDARIALAEVYEATSKRREALELVNEVMKLRREQERERNAVSSASRGVSVEPQAEQEPSLAGGESVPSFIPNTEGRSAVKGPGPGSRSRPSATSTGKVRSSRSERMQAEEQAAQVVQAKLKRLKQYQDGLKSGNPVAVSEWLQTASELVDMFTNTKAFYPSDKQRVFRGFFATARRRAGRQTLHDKLQGMATRLQESLQQPAIHEEEPEQDATAFRGLSFDGWFSIFMQYALTLTWHEEIEDAYSVLKSAKDANVFHQDKERVRVMTLVNLACALHVRDYKTVMDTVRTFLAQQETQFNPAMYRLLLCCLPAGTAASEIFNLPGTQKYLLRHVKGMDSLVQGHAIVGSIKVKDNSSEASAAQFEKENPVLLTLYGQILAASRSHVPSLSYYMRAFAVAPQDPMILFSIAMAHLHRAMQRQTNNRHLQIVQGLSYLIDYYRARVGSSKGKVTAWAELQETNYNMGRAFHMLGLPTLAAKYYESALVVELPSAEEDDSVGTYNLRMVIAYNLQLVYVMSGNFRLARMIVDEYLVI</sequence>
<feature type="region of interest" description="Disordered" evidence="2">
    <location>
        <begin position="1"/>
        <end position="86"/>
    </location>
</feature>
<evidence type="ECO:0000256" key="1">
    <source>
        <dbReference type="PROSITE-ProRule" id="PRU00339"/>
    </source>
</evidence>
<keyword evidence="1" id="KW-0802">TPR repeat</keyword>
<evidence type="ECO:0000313" key="3">
    <source>
        <dbReference type="EMBL" id="ODQ76736.1"/>
    </source>
</evidence>
<dbReference type="OrthoDB" id="9991317at2759"/>
<feature type="compositionally biased region" description="Acidic residues" evidence="2">
    <location>
        <begin position="72"/>
        <end position="83"/>
    </location>
</feature>
<dbReference type="SUPFAM" id="SSF48452">
    <property type="entry name" value="TPR-like"/>
    <property type="match status" value="2"/>
</dbReference>
<feature type="region of interest" description="Disordered" evidence="2">
    <location>
        <begin position="547"/>
        <end position="627"/>
    </location>
</feature>
<feature type="compositionally biased region" description="Polar residues" evidence="2">
    <location>
        <begin position="47"/>
        <end position="62"/>
    </location>
</feature>
<feature type="compositionally biased region" description="Polar residues" evidence="2">
    <location>
        <begin position="603"/>
        <end position="613"/>
    </location>
</feature>
<dbReference type="InterPro" id="IPR019734">
    <property type="entry name" value="TPR_rpt"/>
</dbReference>
<evidence type="ECO:0000313" key="4">
    <source>
        <dbReference type="Proteomes" id="UP000094385"/>
    </source>
</evidence>
<dbReference type="PANTHER" id="PTHR23082">
    <property type="entry name" value="TRANSCRIPTION INITIATION FACTOR IIIC TFIIIC , POLYPEPTIDE 3-RELATED"/>
    <property type="match status" value="1"/>
</dbReference>
<reference evidence="3 4" key="1">
    <citation type="journal article" date="2016" name="Proc. Natl. Acad. Sci. U.S.A.">
        <title>Comparative genomics of biotechnologically important yeasts.</title>
        <authorList>
            <person name="Riley R."/>
            <person name="Haridas S."/>
            <person name="Wolfe K.H."/>
            <person name="Lopes M.R."/>
            <person name="Hittinger C.T."/>
            <person name="Goeker M."/>
            <person name="Salamov A.A."/>
            <person name="Wisecaver J.H."/>
            <person name="Long T.M."/>
            <person name="Calvey C.H."/>
            <person name="Aerts A.L."/>
            <person name="Barry K.W."/>
            <person name="Choi C."/>
            <person name="Clum A."/>
            <person name="Coughlan A.Y."/>
            <person name="Deshpande S."/>
            <person name="Douglass A.P."/>
            <person name="Hanson S.J."/>
            <person name="Klenk H.-P."/>
            <person name="LaButti K.M."/>
            <person name="Lapidus A."/>
            <person name="Lindquist E.A."/>
            <person name="Lipzen A.M."/>
            <person name="Meier-Kolthoff J.P."/>
            <person name="Ohm R.A."/>
            <person name="Otillar R.P."/>
            <person name="Pangilinan J.L."/>
            <person name="Peng Y."/>
            <person name="Rokas A."/>
            <person name="Rosa C.A."/>
            <person name="Scheuner C."/>
            <person name="Sibirny A.A."/>
            <person name="Slot J.C."/>
            <person name="Stielow J.B."/>
            <person name="Sun H."/>
            <person name="Kurtzman C.P."/>
            <person name="Blackwell M."/>
            <person name="Grigoriev I.V."/>
            <person name="Jeffries T.W."/>
        </authorList>
    </citation>
    <scope>NUCLEOTIDE SEQUENCE [LARGE SCALE GENOMIC DNA]</scope>
    <source>
        <strain evidence="3 4">NRRL Y-11557</strain>
    </source>
</reference>
<protein>
    <submittedName>
        <fullName evidence="3">Uncharacterized protein</fullName>
    </submittedName>
</protein>
<dbReference type="Proteomes" id="UP000094385">
    <property type="component" value="Unassembled WGS sequence"/>
</dbReference>
<feature type="repeat" description="TPR" evidence="1">
    <location>
        <begin position="237"/>
        <end position="270"/>
    </location>
</feature>
<accession>A0A1E3QGB3</accession>
<dbReference type="AlphaFoldDB" id="A0A1E3QGB3"/>